<dbReference type="InterPro" id="IPR010982">
    <property type="entry name" value="Lambda_DNA-bd_dom_sf"/>
</dbReference>
<dbReference type="Proteomes" id="UP001597262">
    <property type="component" value="Unassembled WGS sequence"/>
</dbReference>
<dbReference type="InterPro" id="IPR001387">
    <property type="entry name" value="Cro/C1-type_HTH"/>
</dbReference>
<keyword evidence="3" id="KW-1185">Reference proteome</keyword>
<sequence length="71" mass="8154">MMEVSLSGCKCSIKNIRLIQEKTLEEVSSFTNIPIGVLKEYEQAPGNIPLHEAVKLLSYYKINFKNIMFFI</sequence>
<proteinExistence type="predicted"/>
<protein>
    <recommendedName>
        <fullName evidence="1">HTH cro/C1-type domain-containing protein</fullName>
    </recommendedName>
</protein>
<dbReference type="RefSeq" id="WP_379319289.1">
    <property type="nucleotide sequence ID" value="NZ_JBHTLM010000006.1"/>
</dbReference>
<accession>A0ABW3RXV6</accession>
<name>A0ABW3RXV6_9BACL</name>
<reference evidence="3" key="1">
    <citation type="journal article" date="2019" name="Int. J. Syst. Evol. Microbiol.">
        <title>The Global Catalogue of Microorganisms (GCM) 10K type strain sequencing project: providing services to taxonomists for standard genome sequencing and annotation.</title>
        <authorList>
            <consortium name="The Broad Institute Genomics Platform"/>
            <consortium name="The Broad Institute Genome Sequencing Center for Infectious Disease"/>
            <person name="Wu L."/>
            <person name="Ma J."/>
        </authorList>
    </citation>
    <scope>NUCLEOTIDE SEQUENCE [LARGE SCALE GENOMIC DNA]</scope>
    <source>
        <strain evidence="3">CCUG 59189</strain>
    </source>
</reference>
<organism evidence="2 3">
    <name type="scientific">Paenibacillus puldeungensis</name>
    <dbReference type="NCBI Taxonomy" id="696536"/>
    <lineage>
        <taxon>Bacteria</taxon>
        <taxon>Bacillati</taxon>
        <taxon>Bacillota</taxon>
        <taxon>Bacilli</taxon>
        <taxon>Bacillales</taxon>
        <taxon>Paenibacillaceae</taxon>
        <taxon>Paenibacillus</taxon>
    </lineage>
</organism>
<dbReference type="PROSITE" id="PS50943">
    <property type="entry name" value="HTH_CROC1"/>
    <property type="match status" value="1"/>
</dbReference>
<feature type="domain" description="HTH cro/C1-type" evidence="1">
    <location>
        <begin position="13"/>
        <end position="67"/>
    </location>
</feature>
<gene>
    <name evidence="2" type="ORF">ACFQ3W_11125</name>
</gene>
<dbReference type="EMBL" id="JBHTLM010000006">
    <property type="protein sequence ID" value="MFD1176847.1"/>
    <property type="molecule type" value="Genomic_DNA"/>
</dbReference>
<evidence type="ECO:0000259" key="1">
    <source>
        <dbReference type="PROSITE" id="PS50943"/>
    </source>
</evidence>
<evidence type="ECO:0000313" key="2">
    <source>
        <dbReference type="EMBL" id="MFD1176847.1"/>
    </source>
</evidence>
<dbReference type="SUPFAM" id="SSF47413">
    <property type="entry name" value="lambda repressor-like DNA-binding domains"/>
    <property type="match status" value="1"/>
</dbReference>
<evidence type="ECO:0000313" key="3">
    <source>
        <dbReference type="Proteomes" id="UP001597262"/>
    </source>
</evidence>
<comment type="caution">
    <text evidence="2">The sequence shown here is derived from an EMBL/GenBank/DDBJ whole genome shotgun (WGS) entry which is preliminary data.</text>
</comment>